<dbReference type="EMBL" id="CACVAR010000168">
    <property type="protein sequence ID" value="CAA6807884.1"/>
    <property type="molecule type" value="Genomic_DNA"/>
</dbReference>
<name>A0A6S6SZ96_9BACT</name>
<protein>
    <recommendedName>
        <fullName evidence="2">SH3b domain-containing protein</fullName>
    </recommendedName>
</protein>
<feature type="domain" description="SH3b" evidence="2">
    <location>
        <begin position="289"/>
        <end position="345"/>
    </location>
</feature>
<keyword evidence="1" id="KW-0472">Membrane</keyword>
<dbReference type="Gene3D" id="2.30.30.40">
    <property type="entry name" value="SH3 Domains"/>
    <property type="match status" value="1"/>
</dbReference>
<keyword evidence="1" id="KW-1133">Transmembrane helix</keyword>
<gene>
    <name evidence="3" type="ORF">HELGO_WM14984</name>
</gene>
<dbReference type="AlphaFoldDB" id="A0A6S6SZ96"/>
<keyword evidence="1" id="KW-0812">Transmembrane</keyword>
<dbReference type="Pfam" id="PF13365">
    <property type="entry name" value="Trypsin_2"/>
    <property type="match status" value="1"/>
</dbReference>
<dbReference type="InterPro" id="IPR009003">
    <property type="entry name" value="Peptidase_S1_PA"/>
</dbReference>
<accession>A0A6S6SZ96</accession>
<dbReference type="Gene3D" id="2.40.10.10">
    <property type="entry name" value="Trypsin-like serine proteases"/>
    <property type="match status" value="2"/>
</dbReference>
<organism evidence="3">
    <name type="scientific">uncultured Sulfurovum sp</name>
    <dbReference type="NCBI Taxonomy" id="269237"/>
    <lineage>
        <taxon>Bacteria</taxon>
        <taxon>Pseudomonadati</taxon>
        <taxon>Campylobacterota</taxon>
        <taxon>Epsilonproteobacteria</taxon>
        <taxon>Campylobacterales</taxon>
        <taxon>Sulfurovaceae</taxon>
        <taxon>Sulfurovum</taxon>
        <taxon>environmental samples</taxon>
    </lineage>
</organism>
<proteinExistence type="predicted"/>
<dbReference type="InterPro" id="IPR043504">
    <property type="entry name" value="Peptidase_S1_PA_chymotrypsin"/>
</dbReference>
<evidence type="ECO:0000313" key="3">
    <source>
        <dbReference type="EMBL" id="CAA6807884.1"/>
    </source>
</evidence>
<dbReference type="SUPFAM" id="SSF50494">
    <property type="entry name" value="Trypsin-like serine proteases"/>
    <property type="match status" value="1"/>
</dbReference>
<dbReference type="InterPro" id="IPR003646">
    <property type="entry name" value="SH3-like_bac-type"/>
</dbReference>
<evidence type="ECO:0000256" key="1">
    <source>
        <dbReference type="SAM" id="Phobius"/>
    </source>
</evidence>
<evidence type="ECO:0000259" key="2">
    <source>
        <dbReference type="Pfam" id="PF08239"/>
    </source>
</evidence>
<sequence length="353" mass="40452">MSNNIVHIESSNKDNKSFGTGFVIENNEQGTYILTCKHVLDSVQDPRIETHPIEVIAYSDFIDMAIIFLPSDDYSKMSLQLKTCNNLNITSIAFSSFTTNLIQKSTIHATLFEDFIELHSTEDDSFYLIKKIKANENYSFSKGNSGAPIICNETGNVIAMLCNKEGHTIGYALGVSSIKRLLAKLQKNAELMKVHQNFYLKMSSFKQEVNASIQIKKNPRNRFIFNIDELKKEKSTFIKSFKTKLFKLKYFLLGILTMFALYGAYTFFATETIHNKNYYEITNLPSHETLNVREGAGQGYKVVYELLPDAKQILVTRCKHNDEGTRWCRIRYGNIKGWVHSYYIKKETSGDPH</sequence>
<dbReference type="Pfam" id="PF08239">
    <property type="entry name" value="SH3_3"/>
    <property type="match status" value="1"/>
</dbReference>
<reference evidence="3" key="1">
    <citation type="submission" date="2020-01" db="EMBL/GenBank/DDBJ databases">
        <authorList>
            <person name="Meier V. D."/>
            <person name="Meier V D."/>
        </authorList>
    </citation>
    <scope>NUCLEOTIDE SEQUENCE</scope>
    <source>
        <strain evidence="3">HLG_WM_MAG_03</strain>
    </source>
</reference>
<feature type="transmembrane region" description="Helical" evidence="1">
    <location>
        <begin position="250"/>
        <end position="268"/>
    </location>
</feature>